<gene>
    <name evidence="2" type="ORF">FSB_LOCUS34741</name>
</gene>
<name>A0A2N9H5E5_FAGSY</name>
<evidence type="ECO:0000256" key="1">
    <source>
        <dbReference type="SAM" id="MobiDB-lite"/>
    </source>
</evidence>
<organism evidence="2">
    <name type="scientific">Fagus sylvatica</name>
    <name type="common">Beechnut</name>
    <dbReference type="NCBI Taxonomy" id="28930"/>
    <lineage>
        <taxon>Eukaryota</taxon>
        <taxon>Viridiplantae</taxon>
        <taxon>Streptophyta</taxon>
        <taxon>Embryophyta</taxon>
        <taxon>Tracheophyta</taxon>
        <taxon>Spermatophyta</taxon>
        <taxon>Magnoliopsida</taxon>
        <taxon>eudicotyledons</taxon>
        <taxon>Gunneridae</taxon>
        <taxon>Pentapetalae</taxon>
        <taxon>rosids</taxon>
        <taxon>fabids</taxon>
        <taxon>Fagales</taxon>
        <taxon>Fagaceae</taxon>
        <taxon>Fagus</taxon>
    </lineage>
</organism>
<reference evidence="2" key="1">
    <citation type="submission" date="2018-02" db="EMBL/GenBank/DDBJ databases">
        <authorList>
            <person name="Cohen D.B."/>
            <person name="Kent A.D."/>
        </authorList>
    </citation>
    <scope>NUCLEOTIDE SEQUENCE</scope>
</reference>
<feature type="region of interest" description="Disordered" evidence="1">
    <location>
        <begin position="1"/>
        <end position="22"/>
    </location>
</feature>
<accession>A0A2N9H5E5</accession>
<protein>
    <submittedName>
        <fullName evidence="2">Uncharacterized protein</fullName>
    </submittedName>
</protein>
<proteinExistence type="predicted"/>
<dbReference type="AlphaFoldDB" id="A0A2N9H5E5"/>
<dbReference type="EMBL" id="OIVN01002841">
    <property type="protein sequence ID" value="SPD06859.1"/>
    <property type="molecule type" value="Genomic_DNA"/>
</dbReference>
<sequence length="51" mass="5675">MAPEPQSHLGFQATKNSDSKFPFNEFQEFGSGSEILKAKIVRHRPGALEKS</sequence>
<evidence type="ECO:0000313" key="2">
    <source>
        <dbReference type="EMBL" id="SPD06859.1"/>
    </source>
</evidence>